<keyword evidence="3" id="KW-1185">Reference proteome</keyword>
<dbReference type="EMBL" id="VLKH01000005">
    <property type="protein sequence ID" value="TWH79878.1"/>
    <property type="molecule type" value="Genomic_DNA"/>
</dbReference>
<dbReference type="SUPFAM" id="SSF75138">
    <property type="entry name" value="HprK N-terminal domain-like"/>
    <property type="match status" value="1"/>
</dbReference>
<accession>A0A562J9I6</accession>
<sequence length="110" mass="12403">MKTMEFAQSLNLQPLFSTDKDMNVEGVYVGDLLSIVMAKAKQNYAWITIQTHINIVAVADLLDLSCIIVVENMEVEEETLEKARELDIPIFKTKESAYSVACNLFKMGIK</sequence>
<reference evidence="2 3" key="1">
    <citation type="submission" date="2019-07" db="EMBL/GenBank/DDBJ databases">
        <title>Genomic Encyclopedia of Type Strains, Phase I: the one thousand microbial genomes (KMG-I) project.</title>
        <authorList>
            <person name="Kyrpides N."/>
        </authorList>
    </citation>
    <scope>NUCLEOTIDE SEQUENCE [LARGE SCALE GENOMIC DNA]</scope>
    <source>
        <strain evidence="2 3">DSM 13558</strain>
    </source>
</reference>
<evidence type="ECO:0000313" key="2">
    <source>
        <dbReference type="EMBL" id="TWH79878.1"/>
    </source>
</evidence>
<feature type="domain" description="DRTGG" evidence="1">
    <location>
        <begin position="55"/>
        <end position="104"/>
    </location>
</feature>
<dbReference type="Gene3D" id="3.40.1390.20">
    <property type="entry name" value="HprK N-terminal domain-like"/>
    <property type="match status" value="1"/>
</dbReference>
<evidence type="ECO:0000313" key="3">
    <source>
        <dbReference type="Proteomes" id="UP000315343"/>
    </source>
</evidence>
<organism evidence="2 3">
    <name type="scientific">Sedimentibacter saalensis</name>
    <dbReference type="NCBI Taxonomy" id="130788"/>
    <lineage>
        <taxon>Bacteria</taxon>
        <taxon>Bacillati</taxon>
        <taxon>Bacillota</taxon>
        <taxon>Tissierellia</taxon>
        <taxon>Sedimentibacter</taxon>
    </lineage>
</organism>
<name>A0A562J9I6_9FIRM</name>
<dbReference type="AlphaFoldDB" id="A0A562J9I6"/>
<gene>
    <name evidence="2" type="ORF">LY60_02198</name>
</gene>
<evidence type="ECO:0000259" key="1">
    <source>
        <dbReference type="Pfam" id="PF07085"/>
    </source>
</evidence>
<comment type="caution">
    <text evidence="2">The sequence shown here is derived from an EMBL/GenBank/DDBJ whole genome shotgun (WGS) entry which is preliminary data.</text>
</comment>
<dbReference type="Proteomes" id="UP000315343">
    <property type="component" value="Unassembled WGS sequence"/>
</dbReference>
<proteinExistence type="predicted"/>
<dbReference type="RefSeq" id="WP_145083292.1">
    <property type="nucleotide sequence ID" value="NZ_DAMBUX010000001.1"/>
</dbReference>
<dbReference type="OrthoDB" id="9800356at2"/>
<dbReference type="InterPro" id="IPR010766">
    <property type="entry name" value="DRTGG"/>
</dbReference>
<dbReference type="Pfam" id="PF07085">
    <property type="entry name" value="DRTGG"/>
    <property type="match status" value="1"/>
</dbReference>
<protein>
    <submittedName>
        <fullName evidence="2">DRTGG domain-containing protein</fullName>
    </submittedName>
</protein>
<dbReference type="InterPro" id="IPR028979">
    <property type="entry name" value="Ser_kin/Pase_Hpr-like_N_sf"/>
</dbReference>